<name>H1KCN0_METEX</name>
<dbReference type="AlphaFoldDB" id="H1KCN0"/>
<gene>
    <name evidence="2" type="ORF">MetexDRAFT_0392</name>
</gene>
<dbReference type="EMBL" id="AGJK01000005">
    <property type="protein sequence ID" value="EHP94703.1"/>
    <property type="molecule type" value="Genomic_DNA"/>
</dbReference>
<protein>
    <submittedName>
        <fullName evidence="2">Ribonuclease H</fullName>
    </submittedName>
</protein>
<sequence>MLRPHERDTGPRQQELRDVAWPGRKRPVLAEGFEHLAGQLRDEAPGQDGAETDESERQPRRAGSRGAVRPQLRPVGLDVSYAAKAEGTAPDALVAEAIRLYLNLGPVGVARARDFLRRRSEAA</sequence>
<evidence type="ECO:0000313" key="2">
    <source>
        <dbReference type="EMBL" id="EHP94703.1"/>
    </source>
</evidence>
<comment type="caution">
    <text evidence="2">The sequence shown here is derived from an EMBL/GenBank/DDBJ whole genome shotgun (WGS) entry which is preliminary data.</text>
</comment>
<feature type="region of interest" description="Disordered" evidence="1">
    <location>
        <begin position="1"/>
        <end position="24"/>
    </location>
</feature>
<reference evidence="2 3" key="1">
    <citation type="submission" date="2011-09" db="EMBL/GenBank/DDBJ databases">
        <title>The draft genome of Methylobacterium extorquens DSM 13060.</title>
        <authorList>
            <consortium name="US DOE Joint Genome Institute (JGI-PGF)"/>
            <person name="Lucas S."/>
            <person name="Han J."/>
            <person name="Lapidus A."/>
            <person name="Cheng J.-F."/>
            <person name="Goodwin L."/>
            <person name="Pitluck S."/>
            <person name="Peters L."/>
            <person name="Land M.L."/>
            <person name="Hauser L."/>
            <person name="Koskimaki J."/>
            <person name="Halonen O."/>
            <person name="Pirttila A."/>
            <person name="Frank C."/>
            <person name="Woyke T.J."/>
        </authorList>
    </citation>
    <scope>NUCLEOTIDE SEQUENCE [LARGE SCALE GENOMIC DNA]</scope>
    <source>
        <strain evidence="2 3">DSM 13060</strain>
    </source>
</reference>
<organism evidence="2 3">
    <name type="scientific">Methylorubrum extorquens DSM 13060</name>
    <dbReference type="NCBI Taxonomy" id="882800"/>
    <lineage>
        <taxon>Bacteria</taxon>
        <taxon>Pseudomonadati</taxon>
        <taxon>Pseudomonadota</taxon>
        <taxon>Alphaproteobacteria</taxon>
        <taxon>Hyphomicrobiales</taxon>
        <taxon>Methylobacteriaceae</taxon>
        <taxon>Methylorubrum</taxon>
    </lineage>
</organism>
<feature type="region of interest" description="Disordered" evidence="1">
    <location>
        <begin position="36"/>
        <end position="71"/>
    </location>
</feature>
<evidence type="ECO:0000313" key="3">
    <source>
        <dbReference type="Proteomes" id="UP000004382"/>
    </source>
</evidence>
<accession>H1KCN0</accession>
<dbReference type="Proteomes" id="UP000004382">
    <property type="component" value="Unassembled WGS sequence"/>
</dbReference>
<evidence type="ECO:0000256" key="1">
    <source>
        <dbReference type="SAM" id="MobiDB-lite"/>
    </source>
</evidence>
<proteinExistence type="predicted"/>
<feature type="compositionally biased region" description="Basic and acidic residues" evidence="1">
    <location>
        <begin position="1"/>
        <end position="18"/>
    </location>
</feature>